<keyword evidence="3" id="KW-1185">Reference proteome</keyword>
<name>A0A9N7VL72_PLEPL</name>
<gene>
    <name evidence="2" type="ORF">PLEPLA_LOCUS42694</name>
</gene>
<accession>A0A9N7VL72</accession>
<dbReference type="Proteomes" id="UP001153269">
    <property type="component" value="Unassembled WGS sequence"/>
</dbReference>
<feature type="compositionally biased region" description="Basic residues" evidence="1">
    <location>
        <begin position="29"/>
        <end position="42"/>
    </location>
</feature>
<protein>
    <submittedName>
        <fullName evidence="2">Uncharacterized protein</fullName>
    </submittedName>
</protein>
<dbReference type="EMBL" id="CADEAL010004232">
    <property type="protein sequence ID" value="CAB1454927.1"/>
    <property type="molecule type" value="Genomic_DNA"/>
</dbReference>
<feature type="region of interest" description="Disordered" evidence="1">
    <location>
        <begin position="1"/>
        <end position="47"/>
    </location>
</feature>
<evidence type="ECO:0000256" key="1">
    <source>
        <dbReference type="SAM" id="MobiDB-lite"/>
    </source>
</evidence>
<comment type="caution">
    <text evidence="2">The sequence shown here is derived from an EMBL/GenBank/DDBJ whole genome shotgun (WGS) entry which is preliminary data.</text>
</comment>
<evidence type="ECO:0000313" key="3">
    <source>
        <dbReference type="Proteomes" id="UP001153269"/>
    </source>
</evidence>
<dbReference type="AlphaFoldDB" id="A0A9N7VL72"/>
<proteinExistence type="predicted"/>
<sequence length="105" mass="11902">MDQGLRNLDLVPMRSTDADKTSSSNSSSSRRRRRKRRRKRRRGMPEQQAYMLCSRLMARLAQHLWPKNNDTSSLSVPATSGCVKTFKKGGKAAAARYSTARRFPG</sequence>
<evidence type="ECO:0000313" key="2">
    <source>
        <dbReference type="EMBL" id="CAB1454927.1"/>
    </source>
</evidence>
<organism evidence="2 3">
    <name type="scientific">Pleuronectes platessa</name>
    <name type="common">European plaice</name>
    <dbReference type="NCBI Taxonomy" id="8262"/>
    <lineage>
        <taxon>Eukaryota</taxon>
        <taxon>Metazoa</taxon>
        <taxon>Chordata</taxon>
        <taxon>Craniata</taxon>
        <taxon>Vertebrata</taxon>
        <taxon>Euteleostomi</taxon>
        <taxon>Actinopterygii</taxon>
        <taxon>Neopterygii</taxon>
        <taxon>Teleostei</taxon>
        <taxon>Neoteleostei</taxon>
        <taxon>Acanthomorphata</taxon>
        <taxon>Carangaria</taxon>
        <taxon>Pleuronectiformes</taxon>
        <taxon>Pleuronectoidei</taxon>
        <taxon>Pleuronectidae</taxon>
        <taxon>Pleuronectes</taxon>
    </lineage>
</organism>
<reference evidence="2" key="1">
    <citation type="submission" date="2020-03" db="EMBL/GenBank/DDBJ databases">
        <authorList>
            <person name="Weist P."/>
        </authorList>
    </citation>
    <scope>NUCLEOTIDE SEQUENCE</scope>
</reference>